<accession>A0A9W4JAI3</accession>
<dbReference type="Pfam" id="PF00583">
    <property type="entry name" value="Acetyltransf_1"/>
    <property type="match status" value="1"/>
</dbReference>
<gene>
    <name evidence="2" type="ORF">PSALAMII_LOCUS6776</name>
</gene>
<sequence>MGVKSESEVTDWLFQGSFLILSYLSASSLVSQLPSPAPSFSCSCLLLKRTSSTLSSSSNMNHPDHPPSRIKMVNYTIVPGAEVSDEMMTNAAVLFRENYGKWGAQSPKQGQPVALSASRLRAQYLPPSADTVYVMVTVNGELAGNAFACRWNVGETRVCWITQLVVSKEHRQGGLAEGLLNCLREQSDDIYGIMSSHPAACLAAAKAFFEKISIDFMQQHAREVMQVSPISYISSAELHGSLFDSSTESGLVSGVNTHFFVDHAEPLEALEQVKARWHWPLGELEEGHEFLMILRARLHCSSRRAKKNLARDEVPRGSHS</sequence>
<feature type="domain" description="N-acetyltransferase" evidence="1">
    <location>
        <begin position="128"/>
        <end position="211"/>
    </location>
</feature>
<evidence type="ECO:0000259" key="1">
    <source>
        <dbReference type="Pfam" id="PF00583"/>
    </source>
</evidence>
<protein>
    <recommendedName>
        <fullName evidence="1">N-acetyltransferase domain-containing protein</fullName>
    </recommendedName>
</protein>
<proteinExistence type="predicted"/>
<dbReference type="InterPro" id="IPR016181">
    <property type="entry name" value="Acyl_CoA_acyltransferase"/>
</dbReference>
<reference evidence="2" key="1">
    <citation type="submission" date="2021-07" db="EMBL/GenBank/DDBJ databases">
        <authorList>
            <person name="Branca A.L. A."/>
        </authorList>
    </citation>
    <scope>NUCLEOTIDE SEQUENCE</scope>
</reference>
<evidence type="ECO:0000313" key="3">
    <source>
        <dbReference type="Proteomes" id="UP001152646"/>
    </source>
</evidence>
<dbReference type="AlphaFoldDB" id="A0A9W4JAI3"/>
<dbReference type="SUPFAM" id="SSF55729">
    <property type="entry name" value="Acyl-CoA N-acyltransferases (Nat)"/>
    <property type="match status" value="1"/>
</dbReference>
<dbReference type="InterPro" id="IPR000182">
    <property type="entry name" value="GNAT_dom"/>
</dbReference>
<dbReference type="Gene3D" id="3.40.630.30">
    <property type="match status" value="1"/>
</dbReference>
<dbReference type="Proteomes" id="UP001152646">
    <property type="component" value="Unassembled WGS sequence"/>
</dbReference>
<dbReference type="OrthoDB" id="2019666at2759"/>
<dbReference type="CDD" id="cd04301">
    <property type="entry name" value="NAT_SF"/>
    <property type="match status" value="1"/>
</dbReference>
<dbReference type="EMBL" id="CAJVPA010000193">
    <property type="protein sequence ID" value="CAG8388112.1"/>
    <property type="molecule type" value="Genomic_DNA"/>
</dbReference>
<comment type="caution">
    <text evidence="2">The sequence shown here is derived from an EMBL/GenBank/DDBJ whole genome shotgun (WGS) entry which is preliminary data.</text>
</comment>
<name>A0A9W4JAI3_9EURO</name>
<dbReference type="GO" id="GO:0016747">
    <property type="term" value="F:acyltransferase activity, transferring groups other than amino-acyl groups"/>
    <property type="evidence" value="ECO:0007669"/>
    <property type="project" value="InterPro"/>
</dbReference>
<evidence type="ECO:0000313" key="2">
    <source>
        <dbReference type="EMBL" id="CAG8388112.1"/>
    </source>
</evidence>
<organism evidence="2 3">
    <name type="scientific">Penicillium salamii</name>
    <dbReference type="NCBI Taxonomy" id="1612424"/>
    <lineage>
        <taxon>Eukaryota</taxon>
        <taxon>Fungi</taxon>
        <taxon>Dikarya</taxon>
        <taxon>Ascomycota</taxon>
        <taxon>Pezizomycotina</taxon>
        <taxon>Eurotiomycetes</taxon>
        <taxon>Eurotiomycetidae</taxon>
        <taxon>Eurotiales</taxon>
        <taxon>Aspergillaceae</taxon>
        <taxon>Penicillium</taxon>
    </lineage>
</organism>